<dbReference type="EMBL" id="JAEMNX010000045">
    <property type="protein sequence ID" value="MBJ7540036.1"/>
    <property type="molecule type" value="Genomic_DNA"/>
</dbReference>
<comment type="caution">
    <text evidence="1">The sequence shown here is derived from an EMBL/GenBank/DDBJ whole genome shotgun (WGS) entry which is preliminary data.</text>
</comment>
<evidence type="ECO:0000313" key="1">
    <source>
        <dbReference type="EMBL" id="MBJ7540036.1"/>
    </source>
</evidence>
<evidence type="ECO:0000313" key="2">
    <source>
        <dbReference type="Proteomes" id="UP000628710"/>
    </source>
</evidence>
<sequence length="127" mass="14281">MSKNSHPNIPINSTKILYDVKTMGLATDLRLRHSHREIIANNIIKEEERIVLQEVKKRCGADVTVEDAKKLLSVNIGAHNHRNYLLNKVPLVTFHPINQRPEGSTTLLQNYTVHDASGSIITLAELP</sequence>
<name>A0A934JX72_9GAMM</name>
<dbReference type="AlphaFoldDB" id="A0A934JX72"/>
<keyword evidence="2" id="KW-1185">Reference proteome</keyword>
<reference evidence="1" key="1">
    <citation type="submission" date="2020-12" db="EMBL/GenBank/DDBJ databases">
        <title>Marinomonas arctica sp. nov., a psychrotolerant bacterium isolated from the Arctic.</title>
        <authorList>
            <person name="Zhang Y."/>
        </authorList>
    </citation>
    <scope>NUCLEOTIDE SEQUENCE</scope>
    <source>
        <strain evidence="1">C1424</strain>
    </source>
</reference>
<proteinExistence type="predicted"/>
<gene>
    <name evidence="1" type="ORF">I8J31_20415</name>
</gene>
<dbReference type="Proteomes" id="UP000628710">
    <property type="component" value="Unassembled WGS sequence"/>
</dbReference>
<accession>A0A934JX72</accession>
<organism evidence="1 2">
    <name type="scientific">Marinomonas transparens</name>
    <dbReference type="NCBI Taxonomy" id="2795388"/>
    <lineage>
        <taxon>Bacteria</taxon>
        <taxon>Pseudomonadati</taxon>
        <taxon>Pseudomonadota</taxon>
        <taxon>Gammaproteobacteria</taxon>
        <taxon>Oceanospirillales</taxon>
        <taxon>Oceanospirillaceae</taxon>
        <taxon>Marinomonas</taxon>
    </lineage>
</organism>
<protein>
    <submittedName>
        <fullName evidence="1">Uncharacterized protein</fullName>
    </submittedName>
</protein>
<dbReference type="RefSeq" id="WP_199470429.1">
    <property type="nucleotide sequence ID" value="NZ_JAEMNX010000045.1"/>
</dbReference>